<evidence type="ECO:0000313" key="1">
    <source>
        <dbReference type="EMBL" id="CUH81311.1"/>
    </source>
</evidence>
<protein>
    <submittedName>
        <fullName evidence="1">Uncharacterized protein</fullName>
    </submittedName>
</protein>
<organism evidence="1 2">
    <name type="scientific">Tropicibacter naphthalenivorans</name>
    <dbReference type="NCBI Taxonomy" id="441103"/>
    <lineage>
        <taxon>Bacteria</taxon>
        <taxon>Pseudomonadati</taxon>
        <taxon>Pseudomonadota</taxon>
        <taxon>Alphaproteobacteria</taxon>
        <taxon>Rhodobacterales</taxon>
        <taxon>Roseobacteraceae</taxon>
        <taxon>Tropicibacter</taxon>
    </lineage>
</organism>
<dbReference type="AlphaFoldDB" id="A0A0P1GXI5"/>
<reference evidence="1 2" key="1">
    <citation type="submission" date="2015-09" db="EMBL/GenBank/DDBJ databases">
        <authorList>
            <consortium name="Swine Surveillance"/>
        </authorList>
    </citation>
    <scope>NUCLEOTIDE SEQUENCE [LARGE SCALE GENOMIC DNA]</scope>
    <source>
        <strain evidence="1 2">CECT 7648</strain>
    </source>
</reference>
<accession>A0A0P1GXI5</accession>
<dbReference type="EMBL" id="CYSE01000007">
    <property type="protein sequence ID" value="CUH81311.1"/>
    <property type="molecule type" value="Genomic_DNA"/>
</dbReference>
<dbReference type="Proteomes" id="UP000054935">
    <property type="component" value="Unassembled WGS sequence"/>
</dbReference>
<keyword evidence="2" id="KW-1185">Reference proteome</keyword>
<name>A0A0P1GXI5_9RHOB</name>
<sequence length="189" mass="20129">MRRVIDAHDVTRKGLRRVGLFDKGQRADHRVKVLTVAIRAPARFGDDGARLQLGQQIDDLGAGIGPVQRRVAGDPLARAGKKGDDRLGAVRHPDGNAIPGGDPRLVQTVGHGVDARLQALPVQDHTPVAQGFVGGAGLGLLGHEAVKGVARPKPLVIEPLGRGRIVQGQKRFHKRLTGRICWGRAGAVR</sequence>
<proteinExistence type="predicted"/>
<evidence type="ECO:0000313" key="2">
    <source>
        <dbReference type="Proteomes" id="UP000054935"/>
    </source>
</evidence>
<gene>
    <name evidence="1" type="ORF">TRN7648_03416</name>
</gene>